<keyword evidence="4" id="KW-1185">Reference proteome</keyword>
<evidence type="ECO:0000313" key="4">
    <source>
        <dbReference type="Proteomes" id="UP000596661"/>
    </source>
</evidence>
<dbReference type="CDD" id="cd01650">
    <property type="entry name" value="RT_nLTR_like"/>
    <property type="match status" value="1"/>
</dbReference>
<protein>
    <recommendedName>
        <fullName evidence="2">Reverse transcriptase domain-containing protein</fullName>
    </recommendedName>
</protein>
<dbReference type="OMA" id="DVWEREP"/>
<dbReference type="Proteomes" id="UP000596661">
    <property type="component" value="Chromosome 7"/>
</dbReference>
<keyword evidence="1" id="KW-0175">Coiled coil</keyword>
<evidence type="ECO:0000256" key="1">
    <source>
        <dbReference type="SAM" id="Coils"/>
    </source>
</evidence>
<accession>A0A803Q310</accession>
<dbReference type="PANTHER" id="PTHR33116">
    <property type="entry name" value="REVERSE TRANSCRIPTASE ZINC-BINDING DOMAIN-CONTAINING PROTEIN-RELATED-RELATED"/>
    <property type="match status" value="1"/>
</dbReference>
<dbReference type="PANTHER" id="PTHR33116:SF86">
    <property type="entry name" value="REVERSE TRANSCRIPTASE DOMAIN-CONTAINING PROTEIN"/>
    <property type="match status" value="1"/>
</dbReference>
<feature type="coiled-coil region" evidence="1">
    <location>
        <begin position="100"/>
        <end position="127"/>
    </location>
</feature>
<dbReference type="InterPro" id="IPR000477">
    <property type="entry name" value="RT_dom"/>
</dbReference>
<dbReference type="EMBL" id="UZAU01000669">
    <property type="status" value="NOT_ANNOTATED_CDS"/>
    <property type="molecule type" value="Genomic_DNA"/>
</dbReference>
<evidence type="ECO:0000313" key="3">
    <source>
        <dbReference type="EnsemblPlants" id="cds.evm.model.07.1532"/>
    </source>
</evidence>
<dbReference type="AlphaFoldDB" id="A0A803Q310"/>
<reference evidence="3" key="2">
    <citation type="submission" date="2021-03" db="UniProtKB">
        <authorList>
            <consortium name="EnsemblPlants"/>
        </authorList>
    </citation>
    <scope>IDENTIFICATION</scope>
</reference>
<proteinExistence type="predicted"/>
<dbReference type="EnsemblPlants" id="evm.model.07.1532">
    <property type="protein sequence ID" value="cds.evm.model.07.1532"/>
    <property type="gene ID" value="evm.TU.07.1532"/>
</dbReference>
<dbReference type="Pfam" id="PF00078">
    <property type="entry name" value="RVT_1"/>
    <property type="match status" value="1"/>
</dbReference>
<organism evidence="3 4">
    <name type="scientific">Cannabis sativa</name>
    <name type="common">Hemp</name>
    <name type="synonym">Marijuana</name>
    <dbReference type="NCBI Taxonomy" id="3483"/>
    <lineage>
        <taxon>Eukaryota</taxon>
        <taxon>Viridiplantae</taxon>
        <taxon>Streptophyta</taxon>
        <taxon>Embryophyta</taxon>
        <taxon>Tracheophyta</taxon>
        <taxon>Spermatophyta</taxon>
        <taxon>Magnoliopsida</taxon>
        <taxon>eudicotyledons</taxon>
        <taxon>Gunneridae</taxon>
        <taxon>Pentapetalae</taxon>
        <taxon>rosids</taxon>
        <taxon>fabids</taxon>
        <taxon>Rosales</taxon>
        <taxon>Cannabaceae</taxon>
        <taxon>Cannabis</taxon>
    </lineage>
</organism>
<sequence>MEAHQALSEGTRWPWAIIGDLNNVTSQEDKHGGRPYPSSLIQGFNQLYNLKKFRFENAWLREPLCFQVVKDVWEREPWLDVQNKIKRCGDTLINWGKDYTAGINSRIKEAKLTLKQLKERCDDYSIKKYGEAEKDLFEILTQREVFWKQHSKQLWLKEGDQNSKYFHASASSRKCQNLIHKLQDRNGVWVDWDSGRADLISNYYADLFATSHTMGDEKYWTVVGSDVIKLVRFYFGTSTLPESLNDINLVLIPKKSNPVCLSDLRPIALCNVVFKVISKVMENRLKSILGSIISNTQSAFVPGRLIRDKIMVSYEIMQYLKRKTMGKVDQMAVQLDMSKAYDRVEWGFLEAMLHKMGFHSHWISLVMESVRSVKYWIQSSGHSLGPIIPSRVIRQGDPLSRYQFILGAPSISHMFFANDSYLYCRVLENEAQHIVKLLNYFERTSGQKVNLLKSSTFFSKNTEDLVKNNICAILGILEASEQCTYLGLPNTMSRNKNAILEFLKDKMQKRIEGWDNELLSHAGKEVLIKTVAQSLPNYARVFFF</sequence>
<dbReference type="Gramene" id="evm.model.07.1532">
    <property type="protein sequence ID" value="cds.evm.model.07.1532"/>
    <property type="gene ID" value="evm.TU.07.1532"/>
</dbReference>
<name>A0A803Q310_CANSA</name>
<feature type="domain" description="Reverse transcriptase" evidence="2">
    <location>
        <begin position="233"/>
        <end position="490"/>
    </location>
</feature>
<reference evidence="3" key="1">
    <citation type="submission" date="2018-11" db="EMBL/GenBank/DDBJ databases">
        <authorList>
            <person name="Grassa J C."/>
        </authorList>
    </citation>
    <scope>NUCLEOTIDE SEQUENCE [LARGE SCALE GENOMIC DNA]</scope>
</reference>
<evidence type="ECO:0000259" key="2">
    <source>
        <dbReference type="PROSITE" id="PS50878"/>
    </source>
</evidence>
<dbReference type="PROSITE" id="PS50878">
    <property type="entry name" value="RT_POL"/>
    <property type="match status" value="1"/>
</dbReference>